<sequence>MSKFLQRFLDETYYSQPLFLLPFLLSLIFLYKWLNTSKGKNPPPSPPRQPVLGNLLQLGKPLHRSLWFLSEKYGELMLLRLGSKPTLVVSSASAAQEIMKTHDVVFSNRPKSTTANKLLYNGRDLVFANYGEYWRQMKSICVVHLLSNTRVRSFRAIREEETVSMVQRIMRLVPSVVNLTEIFATLVNDVVCQAAFRRKYSEDGGSNFMVLLNTLGELLGAFAVGDLIPWLGWVDRMNGLEEKLSQLAKKLDAFLEGVIEDHLCSSNYGSDEPDTREKEKDFVHVLLEVQRDSTINFPIDRECIKALILTHELPWVGEGDFRLCRTLTYPMNLINMFAGGTDTASTVLEWAMSELLRHPRALKKLQEEVRSIIQHKGSVREPDLEKMEYLQAVIKETLRLHPPSPVLPLESTKDVKVNGYDIAARTQVIINAWAIQRDPSFWEEPTKFRPERFLNSTVDYKGQDFHFIPFGAGRRICPGIAFATIIVELALANFVYAFDWALPGEAHGETLDMNESDGVVAHRRHPLLAAATPYFVT</sequence>
<protein>
    <recommendedName>
        <fullName evidence="11">Cytochrome P450</fullName>
    </recommendedName>
</protein>
<dbReference type="InterPro" id="IPR036396">
    <property type="entry name" value="Cyt_P450_sf"/>
</dbReference>
<reference evidence="9" key="1">
    <citation type="submission" date="2022-04" db="EMBL/GenBank/DDBJ databases">
        <title>Carnegiea gigantea Genome sequencing and assembly v2.</title>
        <authorList>
            <person name="Copetti D."/>
            <person name="Sanderson M.J."/>
            <person name="Burquez A."/>
            <person name="Wojciechowski M.F."/>
        </authorList>
    </citation>
    <scope>NUCLEOTIDE SEQUENCE</scope>
    <source>
        <strain evidence="9">SGP5-SGP5p</strain>
        <tissue evidence="9">Aerial part</tissue>
    </source>
</reference>
<comment type="similarity">
    <text evidence="1 8">Belongs to the cytochrome P450 family.</text>
</comment>
<dbReference type="Pfam" id="PF00067">
    <property type="entry name" value="p450"/>
    <property type="match status" value="2"/>
</dbReference>
<dbReference type="PANTHER" id="PTHR47955:SF15">
    <property type="entry name" value="CYTOCHROME P450 71A2-LIKE"/>
    <property type="match status" value="1"/>
</dbReference>
<dbReference type="PRINTS" id="PR00385">
    <property type="entry name" value="P450"/>
</dbReference>
<dbReference type="InterPro" id="IPR001128">
    <property type="entry name" value="Cyt_P450"/>
</dbReference>
<dbReference type="GO" id="GO:0020037">
    <property type="term" value="F:heme binding"/>
    <property type="evidence" value="ECO:0007669"/>
    <property type="project" value="InterPro"/>
</dbReference>
<evidence type="ECO:0000256" key="4">
    <source>
        <dbReference type="ARBA" id="ARBA00023002"/>
    </source>
</evidence>
<evidence type="ECO:0000256" key="5">
    <source>
        <dbReference type="ARBA" id="ARBA00023004"/>
    </source>
</evidence>
<dbReference type="PRINTS" id="PR00463">
    <property type="entry name" value="EP450I"/>
</dbReference>
<keyword evidence="2 7" id="KW-0349">Heme</keyword>
<dbReference type="SUPFAM" id="SSF48264">
    <property type="entry name" value="Cytochrome P450"/>
    <property type="match status" value="1"/>
</dbReference>
<dbReference type="Proteomes" id="UP001153076">
    <property type="component" value="Unassembled WGS sequence"/>
</dbReference>
<evidence type="ECO:0000256" key="3">
    <source>
        <dbReference type="ARBA" id="ARBA00022723"/>
    </source>
</evidence>
<name>A0A9Q1Q7V8_9CARY</name>
<evidence type="ECO:0000256" key="7">
    <source>
        <dbReference type="PIRSR" id="PIRSR602401-1"/>
    </source>
</evidence>
<dbReference type="PROSITE" id="PS00086">
    <property type="entry name" value="CYTOCHROME_P450"/>
    <property type="match status" value="1"/>
</dbReference>
<dbReference type="Gene3D" id="1.10.630.10">
    <property type="entry name" value="Cytochrome P450"/>
    <property type="match status" value="1"/>
</dbReference>
<accession>A0A9Q1Q7V8</accession>
<dbReference type="PANTHER" id="PTHR47955">
    <property type="entry name" value="CYTOCHROME P450 FAMILY 71 PROTEIN"/>
    <property type="match status" value="1"/>
</dbReference>
<evidence type="ECO:0000256" key="6">
    <source>
        <dbReference type="ARBA" id="ARBA00023033"/>
    </source>
</evidence>
<dbReference type="AlphaFoldDB" id="A0A9Q1Q7V8"/>
<feature type="binding site" description="axial binding residue" evidence="7">
    <location>
        <position position="477"/>
    </location>
    <ligand>
        <name>heme</name>
        <dbReference type="ChEBI" id="CHEBI:30413"/>
    </ligand>
    <ligandPart>
        <name>Fe</name>
        <dbReference type="ChEBI" id="CHEBI:18248"/>
    </ligandPart>
</feature>
<evidence type="ECO:0008006" key="11">
    <source>
        <dbReference type="Google" id="ProtNLM"/>
    </source>
</evidence>
<keyword evidence="3 7" id="KW-0479">Metal-binding</keyword>
<evidence type="ECO:0000313" key="9">
    <source>
        <dbReference type="EMBL" id="KAJ8431340.1"/>
    </source>
</evidence>
<comment type="cofactor">
    <cofactor evidence="7">
        <name>heme</name>
        <dbReference type="ChEBI" id="CHEBI:30413"/>
    </cofactor>
</comment>
<keyword evidence="10" id="KW-1185">Reference proteome</keyword>
<evidence type="ECO:0000256" key="1">
    <source>
        <dbReference type="ARBA" id="ARBA00010617"/>
    </source>
</evidence>
<dbReference type="InterPro" id="IPR017972">
    <property type="entry name" value="Cyt_P450_CS"/>
</dbReference>
<organism evidence="9 10">
    <name type="scientific">Carnegiea gigantea</name>
    <dbReference type="NCBI Taxonomy" id="171969"/>
    <lineage>
        <taxon>Eukaryota</taxon>
        <taxon>Viridiplantae</taxon>
        <taxon>Streptophyta</taxon>
        <taxon>Embryophyta</taxon>
        <taxon>Tracheophyta</taxon>
        <taxon>Spermatophyta</taxon>
        <taxon>Magnoliopsida</taxon>
        <taxon>eudicotyledons</taxon>
        <taxon>Gunneridae</taxon>
        <taxon>Pentapetalae</taxon>
        <taxon>Caryophyllales</taxon>
        <taxon>Cactineae</taxon>
        <taxon>Cactaceae</taxon>
        <taxon>Cactoideae</taxon>
        <taxon>Echinocereeae</taxon>
        <taxon>Carnegiea</taxon>
    </lineage>
</organism>
<proteinExistence type="inferred from homology"/>
<keyword evidence="5 7" id="KW-0408">Iron</keyword>
<dbReference type="GO" id="GO:0016705">
    <property type="term" value="F:oxidoreductase activity, acting on paired donors, with incorporation or reduction of molecular oxygen"/>
    <property type="evidence" value="ECO:0007669"/>
    <property type="project" value="InterPro"/>
</dbReference>
<keyword evidence="6 8" id="KW-0503">Monooxygenase</keyword>
<keyword evidence="4 8" id="KW-0560">Oxidoreductase</keyword>
<dbReference type="GO" id="GO:0005506">
    <property type="term" value="F:iron ion binding"/>
    <property type="evidence" value="ECO:0007669"/>
    <property type="project" value="InterPro"/>
</dbReference>
<evidence type="ECO:0000256" key="2">
    <source>
        <dbReference type="ARBA" id="ARBA00022617"/>
    </source>
</evidence>
<evidence type="ECO:0000256" key="8">
    <source>
        <dbReference type="RuleBase" id="RU000461"/>
    </source>
</evidence>
<dbReference type="CDD" id="cd11072">
    <property type="entry name" value="CYP71-like"/>
    <property type="match status" value="1"/>
</dbReference>
<evidence type="ECO:0000313" key="10">
    <source>
        <dbReference type="Proteomes" id="UP001153076"/>
    </source>
</evidence>
<dbReference type="InterPro" id="IPR002401">
    <property type="entry name" value="Cyt_P450_E_grp-I"/>
</dbReference>
<dbReference type="EMBL" id="JAKOGI010000695">
    <property type="protein sequence ID" value="KAJ8431340.1"/>
    <property type="molecule type" value="Genomic_DNA"/>
</dbReference>
<comment type="caution">
    <text evidence="9">The sequence shown here is derived from an EMBL/GenBank/DDBJ whole genome shotgun (WGS) entry which is preliminary data.</text>
</comment>
<dbReference type="GO" id="GO:0004497">
    <property type="term" value="F:monooxygenase activity"/>
    <property type="evidence" value="ECO:0007669"/>
    <property type="project" value="UniProtKB-KW"/>
</dbReference>
<dbReference type="OrthoDB" id="1470350at2759"/>
<gene>
    <name evidence="9" type="ORF">Cgig2_033182</name>
</gene>
<dbReference type="FunFam" id="1.10.630.10:FF:000043">
    <property type="entry name" value="Cytochrome P450 99A2"/>
    <property type="match status" value="1"/>
</dbReference>